<evidence type="ECO:0000256" key="6">
    <source>
        <dbReference type="ARBA" id="ARBA00022842"/>
    </source>
</evidence>
<dbReference type="NCBIfam" id="NF003661">
    <property type="entry name" value="PRK05291.1-3"/>
    <property type="match status" value="1"/>
</dbReference>
<feature type="binding site" evidence="9">
    <location>
        <position position="460"/>
    </location>
    <ligand>
        <name>(6S)-5-formyl-5,6,7,8-tetrahydrofolate</name>
        <dbReference type="ChEBI" id="CHEBI:57457"/>
    </ligand>
</feature>
<dbReference type="InterPro" id="IPR025867">
    <property type="entry name" value="MnmE_helical"/>
</dbReference>
<feature type="binding site" evidence="9">
    <location>
        <position position="262"/>
    </location>
    <ligand>
        <name>Mg(2+)</name>
        <dbReference type="ChEBI" id="CHEBI:18420"/>
    </ligand>
</feature>
<feature type="binding site" evidence="9">
    <location>
        <position position="91"/>
    </location>
    <ligand>
        <name>(6S)-5-formyl-5,6,7,8-tetrahydrofolate</name>
        <dbReference type="ChEBI" id="CHEBI:57457"/>
    </ligand>
</feature>
<comment type="function">
    <text evidence="9">Exhibits a very high intrinsic GTPase hydrolysis rate. Involved in the addition of a carboxymethylaminomethyl (cmnm) group at the wobble position (U34) of certain tRNAs, forming tRNA-cmnm(5)s(2)U34.</text>
</comment>
<reference evidence="13" key="1">
    <citation type="journal article" date="2014" name="Sci. Data">
        <title>Genomes of diverse isolates of the marine cyanobacterium Prochlorococcus.</title>
        <authorList>
            <person name="Biller S."/>
            <person name="Berube P."/>
            <person name="Thompson J."/>
            <person name="Kelly L."/>
            <person name="Roggensack S."/>
            <person name="Awad L."/>
            <person name="Roache-Johnson K."/>
            <person name="Ding H."/>
            <person name="Giovannoni S.J."/>
            <person name="Moore L.R."/>
            <person name="Chisholm S.W."/>
        </authorList>
    </citation>
    <scope>NUCLEOTIDE SEQUENCE [LARGE SCALE GENOMIC DNA]</scope>
    <source>
        <strain evidence="13">GP2</strain>
    </source>
</reference>
<evidence type="ECO:0000256" key="9">
    <source>
        <dbReference type="HAMAP-Rule" id="MF_00379"/>
    </source>
</evidence>
<evidence type="ECO:0000256" key="7">
    <source>
        <dbReference type="ARBA" id="ARBA00022958"/>
    </source>
</evidence>
<dbReference type="GO" id="GO:0005525">
    <property type="term" value="F:GTP binding"/>
    <property type="evidence" value="ECO:0007669"/>
    <property type="project" value="UniProtKB-UniRule"/>
</dbReference>
<keyword evidence="6 9" id="KW-0460">Magnesium</keyword>
<proteinExistence type="inferred from homology"/>
<evidence type="ECO:0000259" key="11">
    <source>
        <dbReference type="PROSITE" id="PS51709"/>
    </source>
</evidence>
<feature type="binding site" evidence="9">
    <location>
        <position position="241"/>
    </location>
    <ligand>
        <name>Mg(2+)</name>
        <dbReference type="ChEBI" id="CHEBI:18420"/>
    </ligand>
</feature>
<feature type="binding site" evidence="9">
    <location>
        <position position="237"/>
    </location>
    <ligand>
        <name>K(+)</name>
        <dbReference type="ChEBI" id="CHEBI:29103"/>
    </ligand>
</feature>
<feature type="binding site" evidence="9">
    <location>
        <position position="261"/>
    </location>
    <ligand>
        <name>K(+)</name>
        <dbReference type="ChEBI" id="CHEBI:29103"/>
    </ligand>
</feature>
<evidence type="ECO:0000256" key="2">
    <source>
        <dbReference type="ARBA" id="ARBA00022694"/>
    </source>
</evidence>
<dbReference type="GO" id="GO:0046872">
    <property type="term" value="F:metal ion binding"/>
    <property type="evidence" value="ECO:0007669"/>
    <property type="project" value="UniProtKB-KW"/>
</dbReference>
<dbReference type="EC" id="3.6.-.-" evidence="9"/>
<feature type="binding site" evidence="9">
    <location>
        <begin position="281"/>
        <end position="284"/>
    </location>
    <ligand>
        <name>GTP</name>
        <dbReference type="ChEBI" id="CHEBI:37565"/>
    </ligand>
</feature>
<evidence type="ECO:0000256" key="3">
    <source>
        <dbReference type="ARBA" id="ARBA00022723"/>
    </source>
</evidence>
<dbReference type="RefSeq" id="WP_032523961.1">
    <property type="nucleotide sequence ID" value="NZ_CP138934.1"/>
</dbReference>
<evidence type="ECO:0000256" key="1">
    <source>
        <dbReference type="ARBA" id="ARBA00011043"/>
    </source>
</evidence>
<dbReference type="GO" id="GO:0042802">
    <property type="term" value="F:identical protein binding"/>
    <property type="evidence" value="ECO:0007669"/>
    <property type="project" value="UniProtKB-ARBA"/>
</dbReference>
<feature type="domain" description="TrmE-type G" evidence="11">
    <location>
        <begin position="227"/>
        <end position="383"/>
    </location>
</feature>
<keyword evidence="8 9" id="KW-0342">GTP-binding</keyword>
<dbReference type="HAMAP" id="MF_00379">
    <property type="entry name" value="GTPase_MnmE"/>
    <property type="match status" value="1"/>
</dbReference>
<dbReference type="GO" id="GO:0003924">
    <property type="term" value="F:GTPase activity"/>
    <property type="evidence" value="ECO:0007669"/>
    <property type="project" value="UniProtKB-UniRule"/>
</dbReference>
<dbReference type="InterPro" id="IPR027417">
    <property type="entry name" value="P-loop_NTPase"/>
</dbReference>
<dbReference type="PROSITE" id="PS51709">
    <property type="entry name" value="G_TRME"/>
    <property type="match status" value="1"/>
</dbReference>
<feature type="binding site" evidence="9">
    <location>
        <position position="29"/>
    </location>
    <ligand>
        <name>(6S)-5-formyl-5,6,7,8-tetrahydrofolate</name>
        <dbReference type="ChEBI" id="CHEBI:57457"/>
    </ligand>
</feature>
<keyword evidence="2 9" id="KW-0819">tRNA processing</keyword>
<keyword evidence="5 9" id="KW-0378">Hydrolase</keyword>
<protein>
    <recommendedName>
        <fullName evidence="9">tRNA modification GTPase MnmE</fullName>
        <ecNumber evidence="9">3.6.-.-</ecNumber>
    </recommendedName>
</protein>
<sequence length="460" mass="51795">MDSIVTTEDTIAAIASAISIGKGGVAIIRVSGKDSINSCKKIVQTKSKYAWESHRVFYGFIKENKQNKFIDEVLILVMKSPNSFTGEDVVELHCHGGIIIVNKVLKRLLSCNSRVRLANPGEFSQRAFLNGKIDLTQAESINQLINASNTRSAELAFSGIQGEIKKKINDIKNDLINQLCEIEARVDFEEDFTDFDYTKYLKKIKKVKEKIELLIENAKRNSYIHNGISIALIGKTNVGKSSLLNLLAKKEKAIVTNIPGTTRDVIEVNLTINDIPMKIIDTAGIRETHEQIESIGIKKSFGKIKESDFIIYIYSLEEGFNEEDKKIIEEIPKDKLITILGNKKDLIDRKNINSNELKNTILMSIKHNDGERLLIDTIIKKCGLKQVENINIFLNERHLTNLSACLSNLNDTDEIIKNKLPFDLLSIELRDGIQNLSKITGQELTEELLDNIFSKFCIGK</sequence>
<comment type="subcellular location">
    <subcellularLocation>
        <location evidence="9">Cytoplasm</location>
    </subcellularLocation>
</comment>
<gene>
    <name evidence="9" type="primary">mnmE</name>
    <name evidence="9" type="synonym">trmE</name>
    <name evidence="12" type="ORF">EU91_0359</name>
</gene>
<dbReference type="CDD" id="cd14858">
    <property type="entry name" value="TrmE_N"/>
    <property type="match status" value="1"/>
</dbReference>
<evidence type="ECO:0000256" key="8">
    <source>
        <dbReference type="ARBA" id="ARBA00023134"/>
    </source>
</evidence>
<keyword evidence="9" id="KW-0963">Cytoplasm</keyword>
<evidence type="ECO:0000256" key="10">
    <source>
        <dbReference type="RuleBase" id="RU003313"/>
    </source>
</evidence>
<evidence type="ECO:0000313" key="12">
    <source>
        <dbReference type="EMBL" id="KGF88426.1"/>
    </source>
</evidence>
<evidence type="ECO:0000256" key="4">
    <source>
        <dbReference type="ARBA" id="ARBA00022741"/>
    </source>
</evidence>
<comment type="caution">
    <text evidence="12">The sequence shown here is derived from an EMBL/GenBank/DDBJ whole genome shotgun (WGS) entry which is preliminary data.</text>
</comment>
<dbReference type="Gene3D" id="3.30.1360.120">
    <property type="entry name" value="Probable tRNA modification gtpase trme, domain 1"/>
    <property type="match status" value="1"/>
</dbReference>
<dbReference type="SUPFAM" id="SSF52540">
    <property type="entry name" value="P-loop containing nucleoside triphosphate hydrolases"/>
    <property type="match status" value="1"/>
</dbReference>
<dbReference type="Pfam" id="PF01926">
    <property type="entry name" value="MMR_HSR1"/>
    <property type="match status" value="1"/>
</dbReference>
<dbReference type="Pfam" id="PF12631">
    <property type="entry name" value="MnmE_helical"/>
    <property type="match status" value="1"/>
</dbReference>
<dbReference type="PANTHER" id="PTHR42714:SF2">
    <property type="entry name" value="TRNA MODIFICATION GTPASE GTPBP3, MITOCHONDRIAL"/>
    <property type="match status" value="1"/>
</dbReference>
<feature type="binding site" evidence="9">
    <location>
        <position position="132"/>
    </location>
    <ligand>
        <name>(6S)-5-formyl-5,6,7,8-tetrahydrofolate</name>
        <dbReference type="ChEBI" id="CHEBI:57457"/>
    </ligand>
</feature>
<comment type="caution">
    <text evidence="9">Lacks conserved residue(s) required for the propagation of feature annotation.</text>
</comment>
<dbReference type="InterPro" id="IPR027368">
    <property type="entry name" value="MnmE_dom2"/>
</dbReference>
<name>A0A0A1ZIR6_PROMR</name>
<dbReference type="Gene3D" id="3.40.50.300">
    <property type="entry name" value="P-loop containing nucleotide triphosphate hydrolases"/>
    <property type="match status" value="1"/>
</dbReference>
<dbReference type="Proteomes" id="UP000030598">
    <property type="component" value="Unassembled WGS sequence"/>
</dbReference>
<dbReference type="STRING" id="59925.EU91_0359"/>
<dbReference type="SUPFAM" id="SSF116878">
    <property type="entry name" value="TrmE connector domain"/>
    <property type="match status" value="1"/>
</dbReference>
<feature type="binding site" evidence="9">
    <location>
        <begin position="256"/>
        <end position="262"/>
    </location>
    <ligand>
        <name>GTP</name>
        <dbReference type="ChEBI" id="CHEBI:37565"/>
    </ligand>
</feature>
<dbReference type="InterPro" id="IPR031168">
    <property type="entry name" value="G_TrmE"/>
</dbReference>
<dbReference type="InterPro" id="IPR005225">
    <property type="entry name" value="Small_GTP-bd"/>
</dbReference>
<keyword evidence="4 9" id="KW-0547">Nucleotide-binding</keyword>
<accession>A0A0A1ZIR6</accession>
<dbReference type="EMBL" id="JNAH01000003">
    <property type="protein sequence ID" value="KGF88426.1"/>
    <property type="molecule type" value="Genomic_DNA"/>
</dbReference>
<dbReference type="Gene3D" id="1.20.120.430">
    <property type="entry name" value="tRNA modification GTPase MnmE domain 2"/>
    <property type="match status" value="1"/>
</dbReference>
<organism evidence="12 13">
    <name type="scientific">Prochlorococcus marinus str. GP2</name>
    <dbReference type="NCBI Taxonomy" id="59925"/>
    <lineage>
        <taxon>Bacteria</taxon>
        <taxon>Bacillati</taxon>
        <taxon>Cyanobacteriota</taxon>
        <taxon>Cyanophyceae</taxon>
        <taxon>Synechococcales</taxon>
        <taxon>Prochlorococcaceae</taxon>
        <taxon>Prochlorococcus</taxon>
    </lineage>
</organism>
<evidence type="ECO:0000313" key="13">
    <source>
        <dbReference type="Proteomes" id="UP000030598"/>
    </source>
</evidence>
<dbReference type="PRINTS" id="PR00449">
    <property type="entry name" value="RASTRNSFRMNG"/>
</dbReference>
<dbReference type="InterPro" id="IPR006073">
    <property type="entry name" value="GTP-bd"/>
</dbReference>
<dbReference type="eggNOG" id="COG0486">
    <property type="taxonomic scope" value="Bacteria"/>
</dbReference>
<feature type="binding site" evidence="9">
    <location>
        <begin position="237"/>
        <end position="242"/>
    </location>
    <ligand>
        <name>GTP</name>
        <dbReference type="ChEBI" id="CHEBI:37565"/>
    </ligand>
</feature>
<dbReference type="GO" id="GO:0030488">
    <property type="term" value="P:tRNA methylation"/>
    <property type="evidence" value="ECO:0007669"/>
    <property type="project" value="TreeGrafter"/>
</dbReference>
<dbReference type="InterPro" id="IPR018948">
    <property type="entry name" value="GTP-bd_TrmE_N"/>
</dbReference>
<dbReference type="CDD" id="cd04164">
    <property type="entry name" value="trmE"/>
    <property type="match status" value="1"/>
</dbReference>
<dbReference type="InterPro" id="IPR004520">
    <property type="entry name" value="GTPase_MnmE"/>
</dbReference>
<dbReference type="GO" id="GO:0002098">
    <property type="term" value="P:tRNA wobble uridine modification"/>
    <property type="evidence" value="ECO:0007669"/>
    <property type="project" value="TreeGrafter"/>
</dbReference>
<feature type="binding site" evidence="9">
    <location>
        <position position="258"/>
    </location>
    <ligand>
        <name>K(+)</name>
        <dbReference type="ChEBI" id="CHEBI:29103"/>
    </ligand>
</feature>
<evidence type="ECO:0000256" key="5">
    <source>
        <dbReference type="ARBA" id="ARBA00022801"/>
    </source>
</evidence>
<keyword evidence="7 9" id="KW-0630">Potassium</keyword>
<comment type="subunit">
    <text evidence="9">Homodimer. Heterotetramer of two MnmE and two MnmG subunits.</text>
</comment>
<dbReference type="GO" id="GO:0005829">
    <property type="term" value="C:cytosol"/>
    <property type="evidence" value="ECO:0007669"/>
    <property type="project" value="TreeGrafter"/>
</dbReference>
<dbReference type="AlphaFoldDB" id="A0A0A1ZIR6"/>
<dbReference type="OrthoDB" id="9805918at2"/>
<dbReference type="NCBIfam" id="TIGR00450">
    <property type="entry name" value="mnmE_trmE_thdF"/>
    <property type="match status" value="1"/>
</dbReference>
<comment type="similarity">
    <text evidence="1 9 10">Belongs to the TRAFAC class TrmE-Era-EngA-EngB-Septin-like GTPase superfamily. TrmE GTPase family.</text>
</comment>
<comment type="cofactor">
    <cofactor evidence="9">
        <name>K(+)</name>
        <dbReference type="ChEBI" id="CHEBI:29103"/>
    </cofactor>
    <text evidence="9">Binds 1 potassium ion per subunit.</text>
</comment>
<dbReference type="Pfam" id="PF10396">
    <property type="entry name" value="TrmE_N"/>
    <property type="match status" value="1"/>
</dbReference>
<dbReference type="InterPro" id="IPR027266">
    <property type="entry name" value="TrmE/GcvT-like"/>
</dbReference>
<dbReference type="PANTHER" id="PTHR42714">
    <property type="entry name" value="TRNA MODIFICATION GTPASE GTPBP3"/>
    <property type="match status" value="1"/>
</dbReference>
<keyword evidence="3 9" id="KW-0479">Metal-binding</keyword>
<feature type="binding site" evidence="9">
    <location>
        <position position="256"/>
    </location>
    <ligand>
        <name>K(+)</name>
        <dbReference type="ChEBI" id="CHEBI:29103"/>
    </ligand>
</feature>
<dbReference type="FunFam" id="3.30.1360.120:FF:000003">
    <property type="entry name" value="tRNA modification GTPase MnmE"/>
    <property type="match status" value="1"/>
</dbReference>
<dbReference type="NCBIfam" id="TIGR00231">
    <property type="entry name" value="small_GTP"/>
    <property type="match status" value="1"/>
</dbReference>